<dbReference type="Proteomes" id="UP000315540">
    <property type="component" value="Unassembled WGS sequence"/>
</dbReference>
<keyword evidence="3" id="KW-1185">Reference proteome</keyword>
<dbReference type="AlphaFoldDB" id="A0A504J694"/>
<evidence type="ECO:0000313" key="3">
    <source>
        <dbReference type="Proteomes" id="UP000315540"/>
    </source>
</evidence>
<name>A0A504J694_9FLAO</name>
<proteinExistence type="predicted"/>
<dbReference type="RefSeq" id="WP_140595360.1">
    <property type="nucleotide sequence ID" value="NZ_VFWZ01000006.1"/>
</dbReference>
<organism evidence="2 3">
    <name type="scientific">Aquimarina algicola</name>
    <dbReference type="NCBI Taxonomy" id="2589995"/>
    <lineage>
        <taxon>Bacteria</taxon>
        <taxon>Pseudomonadati</taxon>
        <taxon>Bacteroidota</taxon>
        <taxon>Flavobacteriia</taxon>
        <taxon>Flavobacteriales</taxon>
        <taxon>Flavobacteriaceae</taxon>
        <taxon>Aquimarina</taxon>
    </lineage>
</organism>
<sequence>MRNIKNLTNRQVEVYKSITNLIVKTLLSLTIVGIMVTILVFLLQCDQSWEKTTALATLEAIFGFVIHQAFRHYFPSTKNQKNGEE</sequence>
<accession>A0A504J694</accession>
<keyword evidence="1" id="KW-0812">Transmembrane</keyword>
<dbReference type="EMBL" id="VFWZ01000006">
    <property type="protein sequence ID" value="TPN84052.1"/>
    <property type="molecule type" value="Genomic_DNA"/>
</dbReference>
<feature type="transmembrane region" description="Helical" evidence="1">
    <location>
        <begin position="21"/>
        <end position="43"/>
    </location>
</feature>
<comment type="caution">
    <text evidence="2">The sequence shown here is derived from an EMBL/GenBank/DDBJ whole genome shotgun (WGS) entry which is preliminary data.</text>
</comment>
<evidence type="ECO:0000256" key="1">
    <source>
        <dbReference type="SAM" id="Phobius"/>
    </source>
</evidence>
<keyword evidence="1" id="KW-1133">Transmembrane helix</keyword>
<reference evidence="2 3" key="1">
    <citation type="submission" date="2019-06" db="EMBL/GenBank/DDBJ databases">
        <authorList>
            <person name="Meng X."/>
        </authorList>
    </citation>
    <scope>NUCLEOTIDE SEQUENCE [LARGE SCALE GENOMIC DNA]</scope>
    <source>
        <strain evidence="2 3">M625</strain>
    </source>
</reference>
<feature type="transmembrane region" description="Helical" evidence="1">
    <location>
        <begin position="55"/>
        <end position="74"/>
    </location>
</feature>
<keyword evidence="1" id="KW-0472">Membrane</keyword>
<evidence type="ECO:0000313" key="2">
    <source>
        <dbReference type="EMBL" id="TPN84052.1"/>
    </source>
</evidence>
<gene>
    <name evidence="2" type="ORF">FHK87_19010</name>
</gene>
<protein>
    <submittedName>
        <fullName evidence="2">Uncharacterized protein</fullName>
    </submittedName>
</protein>